<feature type="transmembrane region" description="Helical" evidence="1">
    <location>
        <begin position="427"/>
        <end position="446"/>
    </location>
</feature>
<evidence type="ECO:0000313" key="2">
    <source>
        <dbReference type="EMBL" id="RQW90900.1"/>
    </source>
</evidence>
<dbReference type="Gene3D" id="1.50.10.20">
    <property type="match status" value="1"/>
</dbReference>
<dbReference type="Proteomes" id="UP000274694">
    <property type="component" value="Unassembled WGS sequence"/>
</dbReference>
<evidence type="ECO:0008006" key="4">
    <source>
        <dbReference type="Google" id="ProtNLM"/>
    </source>
</evidence>
<keyword evidence="3" id="KW-1185">Reference proteome</keyword>
<keyword evidence="1" id="KW-0472">Membrane</keyword>
<evidence type="ECO:0000256" key="1">
    <source>
        <dbReference type="SAM" id="Phobius"/>
    </source>
</evidence>
<protein>
    <recommendedName>
        <fullName evidence="4">Terpene cyclase/mutase family protein</fullName>
    </recommendedName>
</protein>
<reference evidence="2 3" key="1">
    <citation type="submission" date="2018-05" db="EMBL/GenBank/DDBJ databases">
        <title>Micromonospora from Atacama Desert.</title>
        <authorList>
            <person name="Carro L."/>
            <person name="Goodfellow M."/>
            <person name="Klenk H.-P."/>
        </authorList>
    </citation>
    <scope>NUCLEOTIDE SEQUENCE [LARGE SCALE GENOMIC DNA]</scope>
    <source>
        <strain evidence="2 3">LB41</strain>
    </source>
</reference>
<dbReference type="InterPro" id="IPR008930">
    <property type="entry name" value="Terpenoid_cyclase/PrenylTrfase"/>
</dbReference>
<accession>A0ABX9Y3K0</accession>
<comment type="caution">
    <text evidence="2">The sequence shown here is derived from an EMBL/GenBank/DDBJ whole genome shotgun (WGS) entry which is preliminary data.</text>
</comment>
<dbReference type="SUPFAM" id="SSF48239">
    <property type="entry name" value="Terpenoid cyclases/Protein prenyltransferases"/>
    <property type="match status" value="2"/>
</dbReference>
<evidence type="ECO:0000313" key="3">
    <source>
        <dbReference type="Proteomes" id="UP000274694"/>
    </source>
</evidence>
<gene>
    <name evidence="2" type="ORF">DLJ60_19010</name>
</gene>
<organism evidence="2 3">
    <name type="scientific">Micromonospora chalcea</name>
    <dbReference type="NCBI Taxonomy" id="1874"/>
    <lineage>
        <taxon>Bacteria</taxon>
        <taxon>Bacillati</taxon>
        <taxon>Actinomycetota</taxon>
        <taxon>Actinomycetes</taxon>
        <taxon>Micromonosporales</taxon>
        <taxon>Micromonosporaceae</taxon>
        <taxon>Micromonospora</taxon>
    </lineage>
</organism>
<keyword evidence="1" id="KW-1133">Transmembrane helix</keyword>
<dbReference type="CDD" id="cd00688">
    <property type="entry name" value="ISOPREN_C2_like"/>
    <property type="match status" value="1"/>
</dbReference>
<keyword evidence="1" id="KW-0812">Transmembrane</keyword>
<proteinExistence type="predicted"/>
<feature type="transmembrane region" description="Helical" evidence="1">
    <location>
        <begin position="400"/>
        <end position="421"/>
    </location>
</feature>
<dbReference type="EMBL" id="QGTA01000213">
    <property type="protein sequence ID" value="RQW90900.1"/>
    <property type="molecule type" value="Genomic_DNA"/>
</dbReference>
<sequence>MPTRAHRRRSAHHRCGDELAHPVAALSGKSLSESIDRALSCLRVNFRSPEGTAGWYHFLDDPNPGITASAVGLFTFRIAGQEFERADEIIKYLVDQQIVDPDGGAGGWAVRTTNGFPIIEATAWVVRALSPPGTGRLAASDALRGGVRFLEENQNTDFGWASYAGQPSRVFHTALCMLALQECGGPPHVIDNAKKWLIGAQSPDAPAWGPLPGAPPTLLHTSFALLALSQLEGALSVNTISKTTDWILERLEAGEHVERSSTVEEFDVPYPDGDRQTVFQNVLPHFAGPIAVTALLAAGVDPLQPKLFTAASAIMRDQGPTGAWELPRSPLRESIWAIWPFVSALSKMREAVFPGRTGEAQLLYPGCALVQTQVSARRLTSALLMRNFLLNWVRRRKVTLALWSIGVVYSIGAVVLYLTRAVDRTEFLVGLILPALLLIFQLIWGARRRRGGQGQ</sequence>
<name>A0ABX9Y3K0_MICCH</name>